<name>A0AAN6PZ11_9PEZI</name>
<comment type="caution">
    <text evidence="3">The sequence shown here is derived from an EMBL/GenBank/DDBJ whole genome shotgun (WGS) entry which is preliminary data.</text>
</comment>
<accession>A0AAN6PZ11</accession>
<evidence type="ECO:0000256" key="1">
    <source>
        <dbReference type="SAM" id="SignalP"/>
    </source>
</evidence>
<reference evidence="3" key="1">
    <citation type="journal article" date="2023" name="Mol. Phylogenet. Evol.">
        <title>Genome-scale phylogeny and comparative genomics of the fungal order Sordariales.</title>
        <authorList>
            <person name="Hensen N."/>
            <person name="Bonometti L."/>
            <person name="Westerberg I."/>
            <person name="Brannstrom I.O."/>
            <person name="Guillou S."/>
            <person name="Cros-Aarteil S."/>
            <person name="Calhoun S."/>
            <person name="Haridas S."/>
            <person name="Kuo A."/>
            <person name="Mondo S."/>
            <person name="Pangilinan J."/>
            <person name="Riley R."/>
            <person name="LaButti K."/>
            <person name="Andreopoulos B."/>
            <person name="Lipzen A."/>
            <person name="Chen C."/>
            <person name="Yan M."/>
            <person name="Daum C."/>
            <person name="Ng V."/>
            <person name="Clum A."/>
            <person name="Steindorff A."/>
            <person name="Ohm R.A."/>
            <person name="Martin F."/>
            <person name="Silar P."/>
            <person name="Natvig D.O."/>
            <person name="Lalanne C."/>
            <person name="Gautier V."/>
            <person name="Ament-Velasquez S.L."/>
            <person name="Kruys A."/>
            <person name="Hutchinson M.I."/>
            <person name="Powell A.J."/>
            <person name="Barry K."/>
            <person name="Miller A.N."/>
            <person name="Grigoriev I.V."/>
            <person name="Debuchy R."/>
            <person name="Gladieux P."/>
            <person name="Hiltunen Thoren M."/>
            <person name="Johannesson H."/>
        </authorList>
    </citation>
    <scope>NUCLEOTIDE SEQUENCE</scope>
    <source>
        <strain evidence="3">CBS 757.83</strain>
    </source>
</reference>
<dbReference type="EMBL" id="MU863641">
    <property type="protein sequence ID" value="KAK4100443.1"/>
    <property type="molecule type" value="Genomic_DNA"/>
</dbReference>
<dbReference type="Proteomes" id="UP001305647">
    <property type="component" value="Unassembled WGS sequence"/>
</dbReference>
<feature type="signal peptide" evidence="1">
    <location>
        <begin position="1"/>
        <end position="19"/>
    </location>
</feature>
<sequence length="149" mass="15708">MLFITLLASSAAFLATATASSYGNFSLSCTDVDLTHNVVLNATCCGAPADGAVEPQLDHNELDLSKCIGLDQITGHMQWEVYGKFSNYCTNCTILQPKGKADYLLHCWCEPLVGSHGPVDSTINLDEGIANDMGTLKCAGGEASVEDGS</sequence>
<keyword evidence="4" id="KW-1185">Reference proteome</keyword>
<dbReference type="AlphaFoldDB" id="A0AAN6PZ11"/>
<dbReference type="Pfam" id="PF08881">
    <property type="entry name" value="CVNH"/>
    <property type="match status" value="1"/>
</dbReference>
<dbReference type="SMART" id="SM01111">
    <property type="entry name" value="CVNH"/>
    <property type="match status" value="1"/>
</dbReference>
<proteinExistence type="predicted"/>
<evidence type="ECO:0000313" key="3">
    <source>
        <dbReference type="EMBL" id="KAK4100443.1"/>
    </source>
</evidence>
<feature type="domain" description="Cyanovirin-N" evidence="2">
    <location>
        <begin position="24"/>
        <end position="138"/>
    </location>
</feature>
<organism evidence="3 4">
    <name type="scientific">Parathielavia hyrcaniae</name>
    <dbReference type="NCBI Taxonomy" id="113614"/>
    <lineage>
        <taxon>Eukaryota</taxon>
        <taxon>Fungi</taxon>
        <taxon>Dikarya</taxon>
        <taxon>Ascomycota</taxon>
        <taxon>Pezizomycotina</taxon>
        <taxon>Sordariomycetes</taxon>
        <taxon>Sordariomycetidae</taxon>
        <taxon>Sordariales</taxon>
        <taxon>Chaetomiaceae</taxon>
        <taxon>Parathielavia</taxon>
    </lineage>
</organism>
<protein>
    <recommendedName>
        <fullName evidence="2">Cyanovirin-N domain-containing protein</fullName>
    </recommendedName>
</protein>
<dbReference type="InterPro" id="IPR036673">
    <property type="entry name" value="Cyanovirin-N_sf"/>
</dbReference>
<dbReference type="Gene3D" id="2.30.60.10">
    <property type="entry name" value="Cyanovirin-N"/>
    <property type="match status" value="1"/>
</dbReference>
<evidence type="ECO:0000313" key="4">
    <source>
        <dbReference type="Proteomes" id="UP001305647"/>
    </source>
</evidence>
<dbReference type="SUPFAM" id="SSF51322">
    <property type="entry name" value="Cyanovirin-N"/>
    <property type="match status" value="1"/>
</dbReference>
<keyword evidence="1" id="KW-0732">Signal</keyword>
<feature type="chain" id="PRO_5042865457" description="Cyanovirin-N domain-containing protein" evidence="1">
    <location>
        <begin position="20"/>
        <end position="149"/>
    </location>
</feature>
<dbReference type="InterPro" id="IPR011058">
    <property type="entry name" value="Cyanovirin-N"/>
</dbReference>
<evidence type="ECO:0000259" key="2">
    <source>
        <dbReference type="SMART" id="SM01111"/>
    </source>
</evidence>
<reference evidence="3" key="2">
    <citation type="submission" date="2023-05" db="EMBL/GenBank/DDBJ databases">
        <authorList>
            <consortium name="Lawrence Berkeley National Laboratory"/>
            <person name="Steindorff A."/>
            <person name="Hensen N."/>
            <person name="Bonometti L."/>
            <person name="Westerberg I."/>
            <person name="Brannstrom I.O."/>
            <person name="Guillou S."/>
            <person name="Cros-Aarteil S."/>
            <person name="Calhoun S."/>
            <person name="Haridas S."/>
            <person name="Kuo A."/>
            <person name="Mondo S."/>
            <person name="Pangilinan J."/>
            <person name="Riley R."/>
            <person name="Labutti K."/>
            <person name="Andreopoulos B."/>
            <person name="Lipzen A."/>
            <person name="Chen C."/>
            <person name="Yanf M."/>
            <person name="Daum C."/>
            <person name="Ng V."/>
            <person name="Clum A."/>
            <person name="Ohm R."/>
            <person name="Martin F."/>
            <person name="Silar P."/>
            <person name="Natvig D."/>
            <person name="Lalanne C."/>
            <person name="Gautier V."/>
            <person name="Ament-Velasquez S.L."/>
            <person name="Kruys A."/>
            <person name="Hutchinson M.I."/>
            <person name="Powell A.J."/>
            <person name="Barry K."/>
            <person name="Miller A.N."/>
            <person name="Grigoriev I.V."/>
            <person name="Debuchy R."/>
            <person name="Gladieux P."/>
            <person name="Thoren M.H."/>
            <person name="Johannesson H."/>
        </authorList>
    </citation>
    <scope>NUCLEOTIDE SEQUENCE</scope>
    <source>
        <strain evidence="3">CBS 757.83</strain>
    </source>
</reference>
<gene>
    <name evidence="3" type="ORF">N658DRAFT_524805</name>
</gene>